<dbReference type="SUPFAM" id="SSF56112">
    <property type="entry name" value="Protein kinase-like (PK-like)"/>
    <property type="match status" value="1"/>
</dbReference>
<evidence type="ECO:0000259" key="1">
    <source>
        <dbReference type="Pfam" id="PF01636"/>
    </source>
</evidence>
<keyword evidence="3" id="KW-1185">Reference proteome</keyword>
<dbReference type="Proteomes" id="UP000288012">
    <property type="component" value="Unassembled WGS sequence"/>
</dbReference>
<evidence type="ECO:0000313" key="2">
    <source>
        <dbReference type="EMBL" id="RUQ81523.1"/>
    </source>
</evidence>
<dbReference type="Gene3D" id="1.10.510.10">
    <property type="entry name" value="Transferase(Phosphotransferase) domain 1"/>
    <property type="match status" value="1"/>
</dbReference>
<gene>
    <name evidence="2" type="ORF">EKM59_10540</name>
</gene>
<dbReference type="RefSeq" id="WP_127111520.1">
    <property type="nucleotide sequence ID" value="NZ_RZGR01000040.1"/>
</dbReference>
<feature type="domain" description="Aminoglycoside phosphotransferase" evidence="1">
    <location>
        <begin position="30"/>
        <end position="260"/>
    </location>
</feature>
<dbReference type="InterPro" id="IPR002575">
    <property type="entry name" value="Aminoglycoside_PTrfase"/>
</dbReference>
<comment type="caution">
    <text evidence="2">The sequence shown here is derived from an EMBL/GenBank/DDBJ whole genome shotgun (WGS) entry which is preliminary data.</text>
</comment>
<dbReference type="AlphaFoldDB" id="A0A3S0XRZ4"/>
<dbReference type="Gene3D" id="3.30.200.20">
    <property type="entry name" value="Phosphorylase Kinase, domain 1"/>
    <property type="match status" value="1"/>
</dbReference>
<dbReference type="Gene3D" id="1.20.58.840">
    <property type="match status" value="1"/>
</dbReference>
<dbReference type="Pfam" id="PF01636">
    <property type="entry name" value="APH"/>
    <property type="match status" value="1"/>
</dbReference>
<dbReference type="EMBL" id="RZGR01000040">
    <property type="protein sequence ID" value="RUQ81523.1"/>
    <property type="molecule type" value="Genomic_DNA"/>
</dbReference>
<dbReference type="GO" id="GO:0016740">
    <property type="term" value="F:transferase activity"/>
    <property type="evidence" value="ECO:0007669"/>
    <property type="project" value="UniProtKB-KW"/>
</dbReference>
<dbReference type="InterPro" id="IPR011009">
    <property type="entry name" value="Kinase-like_dom_sf"/>
</dbReference>
<protein>
    <submittedName>
        <fullName evidence="2">Aminoglycoside phosphotransferase family protein</fullName>
    </submittedName>
</protein>
<reference evidence="2 3" key="1">
    <citation type="submission" date="2018-12" db="EMBL/GenBank/DDBJ databases">
        <title>Legionella sp,whole genome shotgun sequence.</title>
        <authorList>
            <person name="Wu H."/>
        </authorList>
    </citation>
    <scope>NUCLEOTIDE SEQUENCE [LARGE SCALE GENOMIC DNA]</scope>
    <source>
        <strain evidence="3">km714</strain>
    </source>
</reference>
<name>A0A3S0XRZ4_9GAMM</name>
<keyword evidence="2" id="KW-0808">Transferase</keyword>
<proteinExistence type="predicted"/>
<accession>A0A3S0XRZ4</accession>
<organism evidence="2 3">
    <name type="scientific">Legionella septentrionalis</name>
    <dbReference type="NCBI Taxonomy" id="2498109"/>
    <lineage>
        <taxon>Bacteria</taxon>
        <taxon>Pseudomonadati</taxon>
        <taxon>Pseudomonadota</taxon>
        <taxon>Gammaproteobacteria</taxon>
        <taxon>Legionellales</taxon>
        <taxon>Legionellaceae</taxon>
        <taxon>Legionella</taxon>
    </lineage>
</organism>
<evidence type="ECO:0000313" key="3">
    <source>
        <dbReference type="Proteomes" id="UP000288012"/>
    </source>
</evidence>
<sequence length="342" mass="38976">MLIKPNLADEEIARCLRDAYGLDVKSISFLPIGADFNTAVYRVTACSQTDYFLKLRRGEFIDSSVSVPKYLADLGVKQVIPPLATKTRQLWTSLASCKVILYPYVEGRNGVEAKLSEDQWVQFGAAIKKLHSTDIPNALTSGTPREVFSSKWRETVKAFLMRIENEVFEEPVAVKMAELLKSKNSEILKLVERAEKLAATIQQQPLEYILCHADIHGWNLIVDIERALYIVDWDTLIFAPKERDLMFVGAGIWDSGRTAAEEESLFYQGYGQIKINQDAICYYRFERIIQDIGEYCEYIFLSDEGGGDRIQCFEHLQPVFLPNGAIERACQSYRMRKNAINQ</sequence>